<protein>
    <submittedName>
        <fullName evidence="1">Uncharacterized protein</fullName>
    </submittedName>
</protein>
<organism evidence="1 2">
    <name type="scientific">Dactylosporangium maewongense</name>
    <dbReference type="NCBI Taxonomy" id="634393"/>
    <lineage>
        <taxon>Bacteria</taxon>
        <taxon>Bacillati</taxon>
        <taxon>Actinomycetota</taxon>
        <taxon>Actinomycetes</taxon>
        <taxon>Micromonosporales</taxon>
        <taxon>Micromonosporaceae</taxon>
        <taxon>Dactylosporangium</taxon>
    </lineage>
</organism>
<gene>
    <name evidence="1" type="ORF">GCM10009827_030010</name>
</gene>
<reference evidence="1 2" key="1">
    <citation type="journal article" date="2019" name="Int. J. Syst. Evol. Microbiol.">
        <title>The Global Catalogue of Microorganisms (GCM) 10K type strain sequencing project: providing services to taxonomists for standard genome sequencing and annotation.</title>
        <authorList>
            <consortium name="The Broad Institute Genomics Platform"/>
            <consortium name="The Broad Institute Genome Sequencing Center for Infectious Disease"/>
            <person name="Wu L."/>
            <person name="Ma J."/>
        </authorList>
    </citation>
    <scope>NUCLEOTIDE SEQUENCE [LARGE SCALE GENOMIC DNA]</scope>
    <source>
        <strain evidence="1 2">JCM 15933</strain>
    </source>
</reference>
<dbReference type="EMBL" id="BAAAQD010000005">
    <property type="protein sequence ID" value="GAA1513437.1"/>
    <property type="molecule type" value="Genomic_DNA"/>
</dbReference>
<dbReference type="Proteomes" id="UP001501470">
    <property type="component" value="Unassembled WGS sequence"/>
</dbReference>
<evidence type="ECO:0000313" key="1">
    <source>
        <dbReference type="EMBL" id="GAA1513437.1"/>
    </source>
</evidence>
<keyword evidence="2" id="KW-1185">Reference proteome</keyword>
<name>A0ABN2A972_9ACTN</name>
<comment type="caution">
    <text evidence="1">The sequence shown here is derived from an EMBL/GenBank/DDBJ whole genome shotgun (WGS) entry which is preliminary data.</text>
</comment>
<evidence type="ECO:0000313" key="2">
    <source>
        <dbReference type="Proteomes" id="UP001501470"/>
    </source>
</evidence>
<sequence>MTGQLPDEVLHDGEWHAVTAVDGAGLFDPAGHGIEVTAMSTACWRGFVCRYRVDAGRLLLQDAELGAPATAPPVPLFGVLPGHSAYPKGLRGRWSYSDVDAPVAFTGRLLVGAGIAGIGFLHMGFRPAYGYERVAELRFDGGVRTAAHDRSAELAEVRRRLSEACSRPGPAPGETSGDWIDRTFSLSFEYSWPAD</sequence>
<proteinExistence type="predicted"/>
<accession>A0ABN2A972</accession>
<dbReference type="RefSeq" id="WP_344502483.1">
    <property type="nucleotide sequence ID" value="NZ_BAAAQD010000005.1"/>
</dbReference>